<protein>
    <recommendedName>
        <fullName evidence="4 12">Chorismate synthase</fullName>
        <shortName evidence="12">CS</shortName>
        <ecNumber evidence="4 12">4.2.3.5</ecNumber>
    </recommendedName>
    <alternativeName>
        <fullName evidence="12">5-enolpyruvylshikimate-3-phosphate phospholyase</fullName>
    </alternativeName>
</protein>
<feature type="binding site" evidence="12">
    <location>
        <position position="278"/>
    </location>
    <ligand>
        <name>FMN</name>
        <dbReference type="ChEBI" id="CHEBI:58210"/>
    </ligand>
</feature>
<evidence type="ECO:0000256" key="11">
    <source>
        <dbReference type="ARBA" id="ARBA00023239"/>
    </source>
</evidence>
<dbReference type="UniPathway" id="UPA00053">
    <property type="reaction ID" value="UER00090"/>
</dbReference>
<dbReference type="GO" id="GO:0010181">
    <property type="term" value="F:FMN binding"/>
    <property type="evidence" value="ECO:0007669"/>
    <property type="project" value="TreeGrafter"/>
</dbReference>
<evidence type="ECO:0000256" key="5">
    <source>
        <dbReference type="ARBA" id="ARBA00022605"/>
    </source>
</evidence>
<keyword evidence="7 12" id="KW-0288">FMN</keyword>
<dbReference type="GO" id="GO:0005829">
    <property type="term" value="C:cytosol"/>
    <property type="evidence" value="ECO:0007669"/>
    <property type="project" value="TreeGrafter"/>
</dbReference>
<dbReference type="NCBIfam" id="NF003793">
    <property type="entry name" value="PRK05382.1"/>
    <property type="match status" value="1"/>
</dbReference>
<dbReference type="GO" id="GO:0009423">
    <property type="term" value="P:chorismate biosynthetic process"/>
    <property type="evidence" value="ECO:0007669"/>
    <property type="project" value="UniProtKB-UniRule"/>
</dbReference>
<dbReference type="Proteomes" id="UP000027644">
    <property type="component" value="Unassembled WGS sequence"/>
</dbReference>
<keyword evidence="8 12" id="KW-0274">FAD</keyword>
<keyword evidence="10 12" id="KW-0057">Aromatic amino acid biosynthesis</keyword>
<feature type="binding site" evidence="12">
    <location>
        <position position="48"/>
    </location>
    <ligand>
        <name>NADP(+)</name>
        <dbReference type="ChEBI" id="CHEBI:58349"/>
    </ligand>
</feature>
<dbReference type="HAMAP" id="MF_00300">
    <property type="entry name" value="Chorismate_synth"/>
    <property type="match status" value="1"/>
</dbReference>
<dbReference type="PANTHER" id="PTHR21085">
    <property type="entry name" value="CHORISMATE SYNTHASE"/>
    <property type="match status" value="1"/>
</dbReference>
<dbReference type="FunFam" id="3.60.150.10:FF:000001">
    <property type="entry name" value="Chorismate synthase"/>
    <property type="match status" value="1"/>
</dbReference>
<dbReference type="EC" id="4.2.3.5" evidence="4 12"/>
<evidence type="ECO:0000256" key="10">
    <source>
        <dbReference type="ARBA" id="ARBA00023141"/>
    </source>
</evidence>
<keyword evidence="5 12" id="KW-0028">Amino-acid biosynthesis</keyword>
<evidence type="ECO:0000256" key="13">
    <source>
        <dbReference type="RuleBase" id="RU000605"/>
    </source>
</evidence>
<dbReference type="AlphaFoldDB" id="A0A074W148"/>
<dbReference type="SUPFAM" id="SSF103263">
    <property type="entry name" value="Chorismate synthase, AroC"/>
    <property type="match status" value="1"/>
</dbReference>
<dbReference type="NCBIfam" id="TIGR00033">
    <property type="entry name" value="aroC"/>
    <property type="match status" value="1"/>
</dbReference>
<dbReference type="InterPro" id="IPR000453">
    <property type="entry name" value="Chorismate_synth"/>
</dbReference>
<comment type="subunit">
    <text evidence="3 12">Homotetramer.</text>
</comment>
<name>A0A074W148_9NEIS</name>
<organism evidence="14 15">
    <name type="scientific">Snodgrassella alvi SCGC AB-598-J21</name>
    <dbReference type="NCBI Taxonomy" id="1385367"/>
    <lineage>
        <taxon>Bacteria</taxon>
        <taxon>Pseudomonadati</taxon>
        <taxon>Pseudomonadota</taxon>
        <taxon>Betaproteobacteria</taxon>
        <taxon>Neisseriales</taxon>
        <taxon>Neisseriaceae</taxon>
        <taxon>Snodgrassella</taxon>
    </lineage>
</organism>
<dbReference type="GO" id="GO:0009073">
    <property type="term" value="P:aromatic amino acid family biosynthetic process"/>
    <property type="evidence" value="ECO:0007669"/>
    <property type="project" value="UniProtKB-KW"/>
</dbReference>
<dbReference type="GO" id="GO:0004107">
    <property type="term" value="F:chorismate synthase activity"/>
    <property type="evidence" value="ECO:0007669"/>
    <property type="project" value="UniProtKB-UniRule"/>
</dbReference>
<evidence type="ECO:0000256" key="9">
    <source>
        <dbReference type="ARBA" id="ARBA00022857"/>
    </source>
</evidence>
<comment type="pathway">
    <text evidence="1 12 13">Metabolic intermediate biosynthesis; chorismate biosynthesis; chorismate from D-erythrose 4-phosphate and phosphoenolpyruvate: step 7/7.</text>
</comment>
<dbReference type="GO" id="GO:0008652">
    <property type="term" value="P:amino acid biosynthetic process"/>
    <property type="evidence" value="ECO:0007669"/>
    <property type="project" value="UniProtKB-KW"/>
</dbReference>
<dbReference type="PROSITE" id="PS00787">
    <property type="entry name" value="CHORISMATE_SYNTHASE_1"/>
    <property type="match status" value="1"/>
</dbReference>
<keyword evidence="6 12" id="KW-0285">Flavoprotein</keyword>
<comment type="caution">
    <text evidence="14">The sequence shown here is derived from an EMBL/GenBank/DDBJ whole genome shotgun (WGS) entry which is preliminary data.</text>
</comment>
<sequence length="371" mass="40349">MAGNTFGQILTVTTFGESHGAAIGCIIDGCPPGLALNEADIQHDLNRRKPGTSRHVTQRREADIVEILSGVFEGKTTGTPIALLIRNTDQRSKDYSDIAQSFRPGHADYTYWHKYGIRDYRGGGRSSARETAARVAAGAVARKWLRQHFNTEIIAHITQIGEKNISFEDYAYINNNPFFVANKSQIQELEQYMDSIRKACDSIGAKLHVTARHVPVGLGEPVFDRLDADIAHAMMGINAVKGVEIGAGFECIRQKGSEHGDELTPEGFRSNNAGGILGGISSGQDIHINLAIKPTSSIATPRHSIDIHGKPVLLSTQGRHDPCVGLRAAPIAEAMLALVLMDHALRQRAQNADIHVDTPDIAHYLSDEANI</sequence>
<evidence type="ECO:0000313" key="15">
    <source>
        <dbReference type="Proteomes" id="UP000027644"/>
    </source>
</evidence>
<comment type="similarity">
    <text evidence="2 12 13">Belongs to the chorismate synthase family.</text>
</comment>
<dbReference type="InterPro" id="IPR020541">
    <property type="entry name" value="Chorismate_synthase_CS"/>
</dbReference>
<evidence type="ECO:0000256" key="2">
    <source>
        <dbReference type="ARBA" id="ARBA00008014"/>
    </source>
</evidence>
<keyword evidence="9 12" id="KW-0521">NADP</keyword>
<dbReference type="Gene3D" id="3.60.150.10">
    <property type="entry name" value="Chorismate synthase AroC"/>
    <property type="match status" value="1"/>
</dbReference>
<dbReference type="EMBL" id="AVQL01000433">
    <property type="protein sequence ID" value="KEQ01194.1"/>
    <property type="molecule type" value="Genomic_DNA"/>
</dbReference>
<dbReference type="Pfam" id="PF01264">
    <property type="entry name" value="Chorismate_synt"/>
    <property type="match status" value="1"/>
</dbReference>
<evidence type="ECO:0000256" key="4">
    <source>
        <dbReference type="ARBA" id="ARBA00013036"/>
    </source>
</evidence>
<evidence type="ECO:0000256" key="6">
    <source>
        <dbReference type="ARBA" id="ARBA00022630"/>
    </source>
</evidence>
<feature type="binding site" evidence="12">
    <location>
        <position position="54"/>
    </location>
    <ligand>
        <name>NADP(+)</name>
        <dbReference type="ChEBI" id="CHEBI:58349"/>
    </ligand>
</feature>
<dbReference type="PROSITE" id="PS00789">
    <property type="entry name" value="CHORISMATE_SYNTHASE_3"/>
    <property type="match status" value="1"/>
</dbReference>
<evidence type="ECO:0000256" key="1">
    <source>
        <dbReference type="ARBA" id="ARBA00005044"/>
    </source>
</evidence>
<proteinExistence type="inferred from homology"/>
<evidence type="ECO:0000256" key="8">
    <source>
        <dbReference type="ARBA" id="ARBA00022827"/>
    </source>
</evidence>
<comment type="catalytic activity">
    <reaction evidence="12 13">
        <text>5-O-(1-carboxyvinyl)-3-phosphoshikimate = chorismate + phosphate</text>
        <dbReference type="Rhea" id="RHEA:21020"/>
        <dbReference type="ChEBI" id="CHEBI:29748"/>
        <dbReference type="ChEBI" id="CHEBI:43474"/>
        <dbReference type="ChEBI" id="CHEBI:57701"/>
        <dbReference type="EC" id="4.2.3.5"/>
    </reaction>
</comment>
<dbReference type="CDD" id="cd07304">
    <property type="entry name" value="Chorismate_synthase"/>
    <property type="match status" value="1"/>
</dbReference>
<feature type="binding site" evidence="12">
    <location>
        <position position="319"/>
    </location>
    <ligand>
        <name>FMN</name>
        <dbReference type="ChEBI" id="CHEBI:58210"/>
    </ligand>
</feature>
<evidence type="ECO:0000256" key="3">
    <source>
        <dbReference type="ARBA" id="ARBA00011881"/>
    </source>
</evidence>
<feature type="binding site" evidence="12">
    <location>
        <begin position="293"/>
        <end position="297"/>
    </location>
    <ligand>
        <name>FMN</name>
        <dbReference type="ChEBI" id="CHEBI:58210"/>
    </ligand>
</feature>
<comment type="function">
    <text evidence="12">Catalyzes the anti-1,4-elimination of the C-3 phosphate and the C-6 proR hydrogen from 5-enolpyruvylshikimate-3-phosphate (EPSP) to yield chorismate, which is the branch point compound that serves as the starting substrate for the three terminal pathways of aromatic amino acid biosynthesis. This reaction introduces a second double bond into the aromatic ring system.</text>
</comment>
<comment type="cofactor">
    <cofactor evidence="12 13">
        <name>FMNH2</name>
        <dbReference type="ChEBI" id="CHEBI:57618"/>
    </cofactor>
    <text evidence="12 13">Reduced FMN (FMNH(2)).</text>
</comment>
<reference evidence="14 15" key="1">
    <citation type="journal article" date="2014" name="PLoS Genet.">
        <title>Hidden diversity in honey bee gut symbionts detected by single-cell genomics.</title>
        <authorList>
            <person name="Engel P."/>
            <person name="Stepanauskas R."/>
            <person name="Moran N."/>
        </authorList>
    </citation>
    <scope>NUCLEOTIDE SEQUENCE [LARGE SCALE GENOMIC DNA]</scope>
    <source>
        <strain evidence="14 15">SCGC AB-598-J21</strain>
    </source>
</reference>
<evidence type="ECO:0000256" key="7">
    <source>
        <dbReference type="ARBA" id="ARBA00022643"/>
    </source>
</evidence>
<evidence type="ECO:0000256" key="12">
    <source>
        <dbReference type="HAMAP-Rule" id="MF_00300"/>
    </source>
</evidence>
<feature type="binding site" evidence="12">
    <location>
        <begin position="125"/>
        <end position="127"/>
    </location>
    <ligand>
        <name>FMN</name>
        <dbReference type="ChEBI" id="CHEBI:58210"/>
    </ligand>
</feature>
<dbReference type="PANTHER" id="PTHR21085:SF0">
    <property type="entry name" value="CHORISMATE SYNTHASE"/>
    <property type="match status" value="1"/>
</dbReference>
<keyword evidence="11 12" id="KW-0456">Lyase</keyword>
<dbReference type="PROSITE" id="PS00788">
    <property type="entry name" value="CHORISMATE_SYNTHASE_2"/>
    <property type="match status" value="1"/>
</dbReference>
<accession>A0A074W148</accession>
<dbReference type="PIRSF" id="PIRSF001456">
    <property type="entry name" value="Chorismate_synth"/>
    <property type="match status" value="1"/>
</dbReference>
<dbReference type="InterPro" id="IPR035904">
    <property type="entry name" value="Chorismate_synth_AroC_sf"/>
</dbReference>
<gene>
    <name evidence="12" type="primary">aroC</name>
    <name evidence="14" type="ORF">SASC598J21_010490</name>
</gene>
<feature type="binding site" evidence="12">
    <location>
        <begin position="238"/>
        <end position="239"/>
    </location>
    <ligand>
        <name>FMN</name>
        <dbReference type="ChEBI" id="CHEBI:58210"/>
    </ligand>
</feature>
<evidence type="ECO:0000313" key="14">
    <source>
        <dbReference type="EMBL" id="KEQ01194.1"/>
    </source>
</evidence>